<dbReference type="Pfam" id="PF00196">
    <property type="entry name" value="GerE"/>
    <property type="match status" value="1"/>
</dbReference>
<dbReference type="SUPFAM" id="SSF46894">
    <property type="entry name" value="C-terminal effector domain of the bipartite response regulators"/>
    <property type="match status" value="1"/>
</dbReference>
<dbReference type="InterPro" id="IPR016032">
    <property type="entry name" value="Sig_transdc_resp-reg_C-effctor"/>
</dbReference>
<sequence length="142" mass="15055">MRLREDTKNFGPALLKTVPGTESPGGFVAAYLVAGEAAAVAANALHSAGLSVEPHHAGPSQIPRYSITGSRRQEKAGAQGLSVRERQIVALIAVGGDNQSIARELGLSVDTIKAHVRKVLAKMGARNRSHAVHIAHEWDILR</sequence>
<evidence type="ECO:0000313" key="7">
    <source>
        <dbReference type="Proteomes" id="UP000233750"/>
    </source>
</evidence>
<dbReference type="Proteomes" id="UP000550260">
    <property type="component" value="Unassembled WGS sequence"/>
</dbReference>
<keyword evidence="2" id="KW-0238">DNA-binding</keyword>
<dbReference type="InterPro" id="IPR036388">
    <property type="entry name" value="WH-like_DNA-bd_sf"/>
</dbReference>
<dbReference type="AlphaFoldDB" id="A0A2N3WNJ4"/>
<evidence type="ECO:0000313" key="5">
    <source>
        <dbReference type="EMBL" id="MBB2498391.1"/>
    </source>
</evidence>
<dbReference type="InterPro" id="IPR000792">
    <property type="entry name" value="Tscrpt_reg_LuxR_C"/>
</dbReference>
<gene>
    <name evidence="6" type="ORF">ATK30_6355</name>
    <name evidence="5" type="ORF">H5411_04460</name>
</gene>
<dbReference type="Proteomes" id="UP000233750">
    <property type="component" value="Unassembled WGS sequence"/>
</dbReference>
<accession>A0A2N3WNJ4</accession>
<accession>A0A8E2AZ13</accession>
<dbReference type="SMART" id="SM00421">
    <property type="entry name" value="HTH_LUXR"/>
    <property type="match status" value="1"/>
</dbReference>
<evidence type="ECO:0000256" key="2">
    <source>
        <dbReference type="ARBA" id="ARBA00023125"/>
    </source>
</evidence>
<organism evidence="6 7">
    <name type="scientific">Amycolatopsis echigonensis</name>
    <dbReference type="NCBI Taxonomy" id="2576905"/>
    <lineage>
        <taxon>Bacteria</taxon>
        <taxon>Bacillati</taxon>
        <taxon>Actinomycetota</taxon>
        <taxon>Actinomycetes</taxon>
        <taxon>Pseudonocardiales</taxon>
        <taxon>Pseudonocardiaceae</taxon>
        <taxon>Amycolatopsis</taxon>
    </lineage>
</organism>
<evidence type="ECO:0000313" key="8">
    <source>
        <dbReference type="Proteomes" id="UP000550260"/>
    </source>
</evidence>
<protein>
    <submittedName>
        <fullName evidence="5">Helix-turn-helix transcriptional regulator</fullName>
    </submittedName>
    <submittedName>
        <fullName evidence="6">Regulatory LuxR family protein</fullName>
    </submittedName>
</protein>
<dbReference type="PANTHER" id="PTHR44688">
    <property type="entry name" value="DNA-BINDING TRANSCRIPTIONAL ACTIVATOR DEVR_DOSR"/>
    <property type="match status" value="1"/>
</dbReference>
<evidence type="ECO:0000256" key="3">
    <source>
        <dbReference type="ARBA" id="ARBA00023163"/>
    </source>
</evidence>
<dbReference type="Gene3D" id="1.10.10.10">
    <property type="entry name" value="Winged helix-like DNA-binding domain superfamily/Winged helix DNA-binding domain"/>
    <property type="match status" value="1"/>
</dbReference>
<dbReference type="CDD" id="cd06170">
    <property type="entry name" value="LuxR_C_like"/>
    <property type="match status" value="1"/>
</dbReference>
<proteinExistence type="predicted"/>
<dbReference type="PROSITE" id="PS50043">
    <property type="entry name" value="HTH_LUXR_2"/>
    <property type="match status" value="1"/>
</dbReference>
<dbReference type="GO" id="GO:0003677">
    <property type="term" value="F:DNA binding"/>
    <property type="evidence" value="ECO:0007669"/>
    <property type="project" value="UniProtKB-KW"/>
</dbReference>
<keyword evidence="3" id="KW-0804">Transcription</keyword>
<dbReference type="EMBL" id="PJMY01000003">
    <property type="protein sequence ID" value="PKV95435.1"/>
    <property type="molecule type" value="Genomic_DNA"/>
</dbReference>
<reference evidence="5 8" key="2">
    <citation type="submission" date="2020-08" db="EMBL/GenBank/DDBJ databases">
        <title>Amycolatopsis echigonensis JCM 21831.</title>
        <authorList>
            <person name="Tedsree N."/>
            <person name="Kuncharoen N."/>
            <person name="Likhitwitayawuid K."/>
            <person name="Tanasupawat S."/>
        </authorList>
    </citation>
    <scope>NUCLEOTIDE SEQUENCE [LARGE SCALE GENOMIC DNA]</scope>
    <source>
        <strain evidence="5 8">JCM 21831</strain>
    </source>
</reference>
<feature type="domain" description="HTH luxR-type" evidence="4">
    <location>
        <begin position="74"/>
        <end position="139"/>
    </location>
</feature>
<dbReference type="GO" id="GO:0006355">
    <property type="term" value="P:regulation of DNA-templated transcription"/>
    <property type="evidence" value="ECO:0007669"/>
    <property type="project" value="InterPro"/>
</dbReference>
<comment type="caution">
    <text evidence="6">The sequence shown here is derived from an EMBL/GenBank/DDBJ whole genome shotgun (WGS) entry which is preliminary data.</text>
</comment>
<keyword evidence="1" id="KW-0805">Transcription regulation</keyword>
<dbReference type="PANTHER" id="PTHR44688:SF16">
    <property type="entry name" value="DNA-BINDING TRANSCRIPTIONAL ACTIVATOR DEVR_DOSR"/>
    <property type="match status" value="1"/>
</dbReference>
<reference evidence="6 7" key="1">
    <citation type="submission" date="2017-12" db="EMBL/GenBank/DDBJ databases">
        <title>Sequencing the genomes of 1000 Actinobacteria strains.</title>
        <authorList>
            <person name="Klenk H.-P."/>
        </authorList>
    </citation>
    <scope>NUCLEOTIDE SEQUENCE [LARGE SCALE GENOMIC DNA]</scope>
    <source>
        <strain evidence="6 7">DSM 45165</strain>
    </source>
</reference>
<dbReference type="RefSeq" id="WP_158242524.1">
    <property type="nucleotide sequence ID" value="NZ_JACJHR010000004.1"/>
</dbReference>
<evidence type="ECO:0000313" key="6">
    <source>
        <dbReference type="EMBL" id="PKV95435.1"/>
    </source>
</evidence>
<evidence type="ECO:0000256" key="1">
    <source>
        <dbReference type="ARBA" id="ARBA00023015"/>
    </source>
</evidence>
<keyword evidence="7" id="KW-1185">Reference proteome</keyword>
<dbReference type="EMBL" id="JACJHR010000004">
    <property type="protein sequence ID" value="MBB2498391.1"/>
    <property type="molecule type" value="Genomic_DNA"/>
</dbReference>
<dbReference type="PRINTS" id="PR00038">
    <property type="entry name" value="HTHLUXR"/>
</dbReference>
<name>A0A2N3WNJ4_9PSEU</name>
<dbReference type="OrthoDB" id="3700194at2"/>
<evidence type="ECO:0000259" key="4">
    <source>
        <dbReference type="PROSITE" id="PS50043"/>
    </source>
</evidence>